<protein>
    <submittedName>
        <fullName evidence="2">PLP-dependent transferase</fullName>
    </submittedName>
</protein>
<dbReference type="GO" id="GO:0030170">
    <property type="term" value="F:pyridoxal phosphate binding"/>
    <property type="evidence" value="ECO:0007669"/>
    <property type="project" value="InterPro"/>
</dbReference>
<organism evidence="2 3">
    <name type="scientific">Colletotrichum zoysiae</name>
    <dbReference type="NCBI Taxonomy" id="1216348"/>
    <lineage>
        <taxon>Eukaryota</taxon>
        <taxon>Fungi</taxon>
        <taxon>Dikarya</taxon>
        <taxon>Ascomycota</taxon>
        <taxon>Pezizomycotina</taxon>
        <taxon>Sordariomycetes</taxon>
        <taxon>Hypocreomycetidae</taxon>
        <taxon>Glomerellales</taxon>
        <taxon>Glomerellaceae</taxon>
        <taxon>Colletotrichum</taxon>
        <taxon>Colletotrichum graminicola species complex</taxon>
    </lineage>
</organism>
<dbReference type="InterPro" id="IPR015421">
    <property type="entry name" value="PyrdxlP-dep_Trfase_major"/>
</dbReference>
<dbReference type="PANTHER" id="PTHR42858">
    <property type="entry name" value="AMINOTRANSFERASE"/>
    <property type="match status" value="1"/>
</dbReference>
<keyword evidence="3" id="KW-1185">Reference proteome</keyword>
<dbReference type="InterPro" id="IPR004839">
    <property type="entry name" value="Aminotransferase_I/II_large"/>
</dbReference>
<dbReference type="GO" id="GO:0047536">
    <property type="term" value="F:2-aminoadipate transaminase activity"/>
    <property type="evidence" value="ECO:0007669"/>
    <property type="project" value="TreeGrafter"/>
</dbReference>
<dbReference type="InterPro" id="IPR015424">
    <property type="entry name" value="PyrdxlP-dep_Trfase"/>
</dbReference>
<reference evidence="2" key="1">
    <citation type="submission" date="2021-06" db="EMBL/GenBank/DDBJ databases">
        <title>Comparative genomics, transcriptomics and evolutionary studies reveal genomic signatures of adaptation to plant cell wall in hemibiotrophic fungi.</title>
        <authorList>
            <consortium name="DOE Joint Genome Institute"/>
            <person name="Baroncelli R."/>
            <person name="Diaz J.F."/>
            <person name="Benocci T."/>
            <person name="Peng M."/>
            <person name="Battaglia E."/>
            <person name="Haridas S."/>
            <person name="Andreopoulos W."/>
            <person name="Labutti K."/>
            <person name="Pangilinan J."/>
            <person name="Floch G.L."/>
            <person name="Makela M.R."/>
            <person name="Henrissat B."/>
            <person name="Grigoriev I.V."/>
            <person name="Crouch J.A."/>
            <person name="De Vries R.P."/>
            <person name="Sukno S.A."/>
            <person name="Thon M.R."/>
        </authorList>
    </citation>
    <scope>NUCLEOTIDE SEQUENCE</scope>
    <source>
        <strain evidence="2">MAFF235873</strain>
    </source>
</reference>
<feature type="domain" description="Aminotransferase class I/classII large" evidence="1">
    <location>
        <begin position="24"/>
        <end position="435"/>
    </location>
</feature>
<evidence type="ECO:0000259" key="1">
    <source>
        <dbReference type="Pfam" id="PF00155"/>
    </source>
</evidence>
<dbReference type="SUPFAM" id="SSF53383">
    <property type="entry name" value="PLP-dependent transferases"/>
    <property type="match status" value="1"/>
</dbReference>
<dbReference type="Gene3D" id="3.40.640.10">
    <property type="entry name" value="Type I PLP-dependent aspartate aminotransferase-like (Major domain)"/>
    <property type="match status" value="1"/>
</dbReference>
<evidence type="ECO:0000313" key="3">
    <source>
        <dbReference type="Proteomes" id="UP001232148"/>
    </source>
</evidence>
<dbReference type="AlphaFoldDB" id="A0AAD9M8R3"/>
<dbReference type="PANTHER" id="PTHR42858:SF1">
    <property type="entry name" value="LD15494P"/>
    <property type="match status" value="1"/>
</dbReference>
<keyword evidence="2" id="KW-0808">Transferase</keyword>
<proteinExistence type="predicted"/>
<evidence type="ECO:0000313" key="2">
    <source>
        <dbReference type="EMBL" id="KAK2032983.1"/>
    </source>
</evidence>
<dbReference type="Proteomes" id="UP001232148">
    <property type="component" value="Unassembled WGS sequence"/>
</dbReference>
<comment type="caution">
    <text evidence="2">The sequence shown here is derived from an EMBL/GenBank/DDBJ whole genome shotgun (WGS) entry which is preliminary data.</text>
</comment>
<dbReference type="Pfam" id="PF00155">
    <property type="entry name" value="Aminotran_1_2"/>
    <property type="match status" value="1"/>
</dbReference>
<dbReference type="Gene3D" id="3.90.1150.10">
    <property type="entry name" value="Aspartate Aminotransferase, domain 1"/>
    <property type="match status" value="1"/>
</dbReference>
<gene>
    <name evidence="2" type="ORF">LX32DRAFT_690410</name>
</gene>
<sequence length="446" mass="48999">MASSPWSEKHINLQLGWPSPSLFPSEALAKAAQSILLDPEVAAQSLVYGPDPGHQDLRTSLAAWLTRFYKPGAGEISPHRLFVTNGASAALGMLLSRFTNPNYTKNIWMVEPTYFLACPSFQDAGFAGRLRGVPEDDEGIDIGFLRRSLVEAEKNVLDNQADVLPCSRTRIYRHIFYVVPTFSNPSGKVMSRQRRTQLVQLAREFDACNIADDVYDWLRWSGNEMATDIELAAPLPRLVDIDRILPGASPWGNAISNGSFSKIVAPGVRVGWVEGSPLVSADLCKVGAVVSGGSQAHLSSMLISHLLKSGAIETHIQDTLIPTYRRRYHAIIKSIRINLGPLGVTIVPHGMAEVGKADVAGGFFLFLRFAEHTPPLSEIAEHALTHHDLRIAHGDLMAVWGDTDSLARAKRSYGQGARLCWAWHSEEEIDEGIQRLAVAIKTLRRA</sequence>
<name>A0AAD9M8R3_9PEZI</name>
<accession>A0AAD9M8R3</accession>
<dbReference type="CDD" id="cd00609">
    <property type="entry name" value="AAT_like"/>
    <property type="match status" value="1"/>
</dbReference>
<dbReference type="EMBL" id="MU842825">
    <property type="protein sequence ID" value="KAK2032983.1"/>
    <property type="molecule type" value="Genomic_DNA"/>
</dbReference>
<dbReference type="InterPro" id="IPR015422">
    <property type="entry name" value="PyrdxlP-dep_Trfase_small"/>
</dbReference>